<dbReference type="OrthoDB" id="783377at2759"/>
<sequence length="267" mass="30037">MKELTHPFCNSEPVASRPLDLCKYAAFYYQDILTSRRPEEGADTNLATNSSHWQNLKARLPQHGRLDLDKPITEEEVRTTLSTMAKGKVPGDDGLPVEFYSIFWQSIGKDLVRIYNEVLIGGKLPKNACNGIISVLYKKGDKSEIRNWRPISLLNVAYKILAKILARRVAQYLSDVILDDQAAFVKGRSIFINIITAIEAMEMVQEDNLDYAILLGQSIGDKHRTVGFIMVRAEDQAVGKQDENGGEEKSVEVHLETFWIRVRGPSG</sequence>
<dbReference type="STRING" id="69332.A0A388LMM0"/>
<reference evidence="1 2" key="1">
    <citation type="journal article" date="2018" name="Cell">
        <title>The Chara Genome: Secondary Complexity and Implications for Plant Terrestrialization.</title>
        <authorList>
            <person name="Nishiyama T."/>
            <person name="Sakayama H."/>
            <person name="Vries J.D."/>
            <person name="Buschmann H."/>
            <person name="Saint-Marcoux D."/>
            <person name="Ullrich K.K."/>
            <person name="Haas F.B."/>
            <person name="Vanderstraeten L."/>
            <person name="Becker D."/>
            <person name="Lang D."/>
            <person name="Vosolsobe S."/>
            <person name="Rombauts S."/>
            <person name="Wilhelmsson P.K.I."/>
            <person name="Janitza P."/>
            <person name="Kern R."/>
            <person name="Heyl A."/>
            <person name="Rumpler F."/>
            <person name="Villalobos L.I.A.C."/>
            <person name="Clay J.M."/>
            <person name="Skokan R."/>
            <person name="Toyoda A."/>
            <person name="Suzuki Y."/>
            <person name="Kagoshima H."/>
            <person name="Schijlen E."/>
            <person name="Tajeshwar N."/>
            <person name="Catarino B."/>
            <person name="Hetherington A.J."/>
            <person name="Saltykova A."/>
            <person name="Bonnot C."/>
            <person name="Breuninger H."/>
            <person name="Symeonidi A."/>
            <person name="Radhakrishnan G.V."/>
            <person name="Van Nieuwerburgh F."/>
            <person name="Deforce D."/>
            <person name="Chang C."/>
            <person name="Karol K.G."/>
            <person name="Hedrich R."/>
            <person name="Ulvskov P."/>
            <person name="Glockner G."/>
            <person name="Delwiche C.F."/>
            <person name="Petrasek J."/>
            <person name="Van de Peer Y."/>
            <person name="Friml J."/>
            <person name="Beilby M."/>
            <person name="Dolan L."/>
            <person name="Kohara Y."/>
            <person name="Sugano S."/>
            <person name="Fujiyama A."/>
            <person name="Delaux P.-M."/>
            <person name="Quint M."/>
            <person name="TheiBen G."/>
            <person name="Hagemann M."/>
            <person name="Harholt J."/>
            <person name="Dunand C."/>
            <person name="Zachgo S."/>
            <person name="Langdale J."/>
            <person name="Maumus F."/>
            <person name="Straeten D.V.D."/>
            <person name="Gould S.B."/>
            <person name="Rensing S.A."/>
        </authorList>
    </citation>
    <scope>NUCLEOTIDE SEQUENCE [LARGE SCALE GENOMIC DNA]</scope>
    <source>
        <strain evidence="1 2">S276</strain>
    </source>
</reference>
<organism evidence="1 2">
    <name type="scientific">Chara braunii</name>
    <name type="common">Braun's stonewort</name>
    <dbReference type="NCBI Taxonomy" id="69332"/>
    <lineage>
        <taxon>Eukaryota</taxon>
        <taxon>Viridiplantae</taxon>
        <taxon>Streptophyta</taxon>
        <taxon>Charophyceae</taxon>
        <taxon>Charales</taxon>
        <taxon>Characeae</taxon>
        <taxon>Chara</taxon>
    </lineage>
</organism>
<dbReference type="AlphaFoldDB" id="A0A388LMM0"/>
<accession>A0A388LMM0</accession>
<name>A0A388LMM0_CHABU</name>
<comment type="caution">
    <text evidence="1">The sequence shown here is derived from an EMBL/GenBank/DDBJ whole genome shotgun (WGS) entry which is preliminary data.</text>
</comment>
<protein>
    <submittedName>
        <fullName evidence="1">Uncharacterized protein</fullName>
    </submittedName>
</protein>
<gene>
    <name evidence="1" type="ORF">CBR_g37311</name>
</gene>
<proteinExistence type="predicted"/>
<evidence type="ECO:0000313" key="2">
    <source>
        <dbReference type="Proteomes" id="UP000265515"/>
    </source>
</evidence>
<dbReference type="EMBL" id="BFEA01000444">
    <property type="protein sequence ID" value="GBG83590.1"/>
    <property type="molecule type" value="Genomic_DNA"/>
</dbReference>
<evidence type="ECO:0000313" key="1">
    <source>
        <dbReference type="EMBL" id="GBG83590.1"/>
    </source>
</evidence>
<dbReference type="PANTHER" id="PTHR19446">
    <property type="entry name" value="REVERSE TRANSCRIPTASES"/>
    <property type="match status" value="1"/>
</dbReference>
<dbReference type="Proteomes" id="UP000265515">
    <property type="component" value="Unassembled WGS sequence"/>
</dbReference>
<dbReference type="Gramene" id="GBG83590">
    <property type="protein sequence ID" value="GBG83590"/>
    <property type="gene ID" value="CBR_g37311"/>
</dbReference>
<keyword evidence="2" id="KW-1185">Reference proteome</keyword>